<reference evidence="1 3" key="1">
    <citation type="journal article" date="2008" name="Science">
        <title>The Physcomitrella genome reveals evolutionary insights into the conquest of land by plants.</title>
        <authorList>
            <person name="Rensing S."/>
            <person name="Lang D."/>
            <person name="Zimmer A."/>
            <person name="Terry A."/>
            <person name="Salamov A."/>
            <person name="Shapiro H."/>
            <person name="Nishiyama T."/>
            <person name="Perroud P.-F."/>
            <person name="Lindquist E."/>
            <person name="Kamisugi Y."/>
            <person name="Tanahashi T."/>
            <person name="Sakakibara K."/>
            <person name="Fujita T."/>
            <person name="Oishi K."/>
            <person name="Shin-I T."/>
            <person name="Kuroki Y."/>
            <person name="Toyoda A."/>
            <person name="Suzuki Y."/>
            <person name="Hashimoto A."/>
            <person name="Yamaguchi K."/>
            <person name="Sugano A."/>
            <person name="Kohara Y."/>
            <person name="Fujiyama A."/>
            <person name="Anterola A."/>
            <person name="Aoki S."/>
            <person name="Ashton N."/>
            <person name="Barbazuk W.B."/>
            <person name="Barker E."/>
            <person name="Bennetzen J."/>
            <person name="Bezanilla M."/>
            <person name="Blankenship R."/>
            <person name="Cho S.H."/>
            <person name="Dutcher S."/>
            <person name="Estelle M."/>
            <person name="Fawcett J.A."/>
            <person name="Gundlach H."/>
            <person name="Hanada K."/>
            <person name="Heyl A."/>
            <person name="Hicks K.A."/>
            <person name="Hugh J."/>
            <person name="Lohr M."/>
            <person name="Mayer K."/>
            <person name="Melkozernov A."/>
            <person name="Murata T."/>
            <person name="Nelson D."/>
            <person name="Pils B."/>
            <person name="Prigge M."/>
            <person name="Reiss B."/>
            <person name="Renner T."/>
            <person name="Rombauts S."/>
            <person name="Rushton P."/>
            <person name="Sanderfoot A."/>
            <person name="Schween G."/>
            <person name="Shiu S.-H."/>
            <person name="Stueber K."/>
            <person name="Theodoulou F.L."/>
            <person name="Tu H."/>
            <person name="Van de Peer Y."/>
            <person name="Verrier P.J."/>
            <person name="Waters E."/>
            <person name="Wood A."/>
            <person name="Yang L."/>
            <person name="Cove D."/>
            <person name="Cuming A."/>
            <person name="Hasebe M."/>
            <person name="Lucas S."/>
            <person name="Mishler D.B."/>
            <person name="Reski R."/>
            <person name="Grigoriev I."/>
            <person name="Quatrano R.S."/>
            <person name="Boore J.L."/>
        </authorList>
    </citation>
    <scope>NUCLEOTIDE SEQUENCE [LARGE SCALE GENOMIC DNA]</scope>
    <source>
        <strain evidence="2 3">cv. Gransden 2004</strain>
    </source>
</reference>
<gene>
    <name evidence="1" type="ORF">PHYPA_015984</name>
</gene>
<accession>A0A2K1JPZ0</accession>
<dbReference type="Proteomes" id="UP000006727">
    <property type="component" value="Chromosome 12"/>
</dbReference>
<evidence type="ECO:0000313" key="2">
    <source>
        <dbReference type="EnsemblPlants" id="PAC:32974550.CDS.1"/>
    </source>
</evidence>
<reference evidence="1 3" key="2">
    <citation type="journal article" date="2018" name="Plant J.">
        <title>The Physcomitrella patens chromosome-scale assembly reveals moss genome structure and evolution.</title>
        <authorList>
            <person name="Lang D."/>
            <person name="Ullrich K.K."/>
            <person name="Murat F."/>
            <person name="Fuchs J."/>
            <person name="Jenkins J."/>
            <person name="Haas F.B."/>
            <person name="Piednoel M."/>
            <person name="Gundlach H."/>
            <person name="Van Bel M."/>
            <person name="Meyberg R."/>
            <person name="Vives C."/>
            <person name="Morata J."/>
            <person name="Symeonidi A."/>
            <person name="Hiss M."/>
            <person name="Muchero W."/>
            <person name="Kamisugi Y."/>
            <person name="Saleh O."/>
            <person name="Blanc G."/>
            <person name="Decker E.L."/>
            <person name="van Gessel N."/>
            <person name="Grimwood J."/>
            <person name="Hayes R.D."/>
            <person name="Graham S.W."/>
            <person name="Gunter L.E."/>
            <person name="McDaniel S.F."/>
            <person name="Hoernstein S.N.W."/>
            <person name="Larsson A."/>
            <person name="Li F.W."/>
            <person name="Perroud P.F."/>
            <person name="Phillips J."/>
            <person name="Ranjan P."/>
            <person name="Rokshar D.S."/>
            <person name="Rothfels C.J."/>
            <person name="Schneider L."/>
            <person name="Shu S."/>
            <person name="Stevenson D.W."/>
            <person name="Thummler F."/>
            <person name="Tillich M."/>
            <person name="Villarreal Aguilar J.C."/>
            <person name="Widiez T."/>
            <person name="Wong G.K."/>
            <person name="Wymore A."/>
            <person name="Zhang Y."/>
            <person name="Zimmer A.D."/>
            <person name="Quatrano R.S."/>
            <person name="Mayer K.F.X."/>
            <person name="Goodstein D."/>
            <person name="Casacuberta J.M."/>
            <person name="Vandepoele K."/>
            <person name="Reski R."/>
            <person name="Cuming A.C."/>
            <person name="Tuskan G.A."/>
            <person name="Maumus F."/>
            <person name="Salse J."/>
            <person name="Schmutz J."/>
            <person name="Rensing S.A."/>
        </authorList>
    </citation>
    <scope>NUCLEOTIDE SEQUENCE [LARGE SCALE GENOMIC DNA]</scope>
    <source>
        <strain evidence="2 3">cv. Gransden 2004</strain>
    </source>
</reference>
<dbReference type="AlphaFoldDB" id="A0A2K1JPZ0"/>
<keyword evidence="3" id="KW-1185">Reference proteome</keyword>
<evidence type="ECO:0000313" key="3">
    <source>
        <dbReference type="Proteomes" id="UP000006727"/>
    </source>
</evidence>
<dbReference type="Gramene" id="Pp3c12_8559V3.4">
    <property type="protein sequence ID" value="PAC:32974553.CDS.1"/>
    <property type="gene ID" value="Pp3c12_8559"/>
</dbReference>
<dbReference type="Gramene" id="Pp3c12_8559V3.3">
    <property type="protein sequence ID" value="PAC:32974552.CDS.1"/>
    <property type="gene ID" value="Pp3c12_8559"/>
</dbReference>
<dbReference type="EnsemblPlants" id="Pp3c12_8559V3.1">
    <property type="protein sequence ID" value="PAC:32974550.CDS.1"/>
    <property type="gene ID" value="Pp3c12_8559"/>
</dbReference>
<dbReference type="EnsemblPlants" id="Pp3c12_8559V3.2">
    <property type="protein sequence ID" value="PAC:32974551.CDS.1"/>
    <property type="gene ID" value="Pp3c12_8559"/>
</dbReference>
<dbReference type="EnsemblPlants" id="Pp3c12_8559V3.4">
    <property type="protein sequence ID" value="PAC:32974553.CDS.1"/>
    <property type="gene ID" value="Pp3c12_8559"/>
</dbReference>
<dbReference type="Gramene" id="Pp3c12_8559V3.1">
    <property type="protein sequence ID" value="PAC:32974550.CDS.1"/>
    <property type="gene ID" value="Pp3c12_8559"/>
</dbReference>
<protein>
    <submittedName>
        <fullName evidence="1 2">Uncharacterized protein</fullName>
    </submittedName>
</protein>
<reference evidence="2" key="3">
    <citation type="submission" date="2020-12" db="UniProtKB">
        <authorList>
            <consortium name="EnsemblPlants"/>
        </authorList>
    </citation>
    <scope>IDENTIFICATION</scope>
</reference>
<sequence length="81" mass="8806">MRFSERVTVLISRSEAAVGGGMRCPSGSLSLIRDCCSVTLLEQQLQKSATAAVVLRSSLSLYSWCLQHGSICLSPDFTPWI</sequence>
<dbReference type="EMBL" id="ABEU02000012">
    <property type="protein sequence ID" value="PNR43603.1"/>
    <property type="molecule type" value="Genomic_DNA"/>
</dbReference>
<dbReference type="Gramene" id="Pp3c12_8559V3.2">
    <property type="protein sequence ID" value="PAC:32974551.CDS.1"/>
    <property type="gene ID" value="Pp3c12_8559"/>
</dbReference>
<organism evidence="1">
    <name type="scientific">Physcomitrium patens</name>
    <name type="common">Spreading-leaved earth moss</name>
    <name type="synonym">Physcomitrella patens</name>
    <dbReference type="NCBI Taxonomy" id="3218"/>
    <lineage>
        <taxon>Eukaryota</taxon>
        <taxon>Viridiplantae</taxon>
        <taxon>Streptophyta</taxon>
        <taxon>Embryophyta</taxon>
        <taxon>Bryophyta</taxon>
        <taxon>Bryophytina</taxon>
        <taxon>Bryopsida</taxon>
        <taxon>Funariidae</taxon>
        <taxon>Funariales</taxon>
        <taxon>Funariaceae</taxon>
        <taxon>Physcomitrium</taxon>
    </lineage>
</organism>
<name>A0A2K1JPZ0_PHYPA</name>
<dbReference type="EnsemblPlants" id="Pp3c12_8559V3.3">
    <property type="protein sequence ID" value="PAC:32974552.CDS.1"/>
    <property type="gene ID" value="Pp3c12_8559"/>
</dbReference>
<proteinExistence type="predicted"/>
<dbReference type="InParanoid" id="A0A2K1JPZ0"/>
<evidence type="ECO:0000313" key="1">
    <source>
        <dbReference type="EMBL" id="PNR43603.1"/>
    </source>
</evidence>